<evidence type="ECO:0000313" key="5">
    <source>
        <dbReference type="Proteomes" id="UP000249547"/>
    </source>
</evidence>
<sequence>MKYTRGNDGVLQHPQNHPYPMKTPKFDTARFLENTNKTLIQPQCGCQGNAGNAAPTGGGCTCGHGGTEEYVYVSGDIIPRFPSQSLENEFYQVAVTDPADKNLPFSMIAFKYLREPRNLYIAREMNWIFQVYGFLDMYAIKVTTNRMLSELIESIAPRPNEIVYDILLGEKMPSFLEVNVSQQLQYVTMTQLYEITATEYVKAIIKAIQKTGAIISSIGSGSGSGGSGSDDLTQQVTVIFYNALQLIKNTGDDDKYRALNFIVLRYMVFYVETWTMQYKNTDEYSLQRVNANPVEVYGEMKIVTIVFTYQSKISAATINYAVTVDVSTEFPFIVVPWAKYYPGI</sequence>
<feature type="region of interest" description="Disordered" evidence="1">
    <location>
        <begin position="1"/>
        <end position="22"/>
    </location>
</feature>
<feature type="domain" description="PatG" evidence="2">
    <location>
        <begin position="70"/>
        <end position="194"/>
    </location>
</feature>
<feature type="domain" description="PatG C-terminal" evidence="3">
    <location>
        <begin position="231"/>
        <end position="340"/>
    </location>
</feature>
<proteinExistence type="predicted"/>
<keyword evidence="5" id="KW-1185">Reference proteome</keyword>
<dbReference type="RefSeq" id="WP_111597657.1">
    <property type="nucleotide sequence ID" value="NZ_QLLL01000004.1"/>
</dbReference>
<gene>
    <name evidence="4" type="ORF">LX64_02182</name>
</gene>
<dbReference type="Pfam" id="PF18047">
    <property type="entry name" value="PatG_D"/>
    <property type="match status" value="1"/>
</dbReference>
<reference evidence="4 5" key="1">
    <citation type="submission" date="2018-06" db="EMBL/GenBank/DDBJ databases">
        <title>Genomic Encyclopedia of Archaeal and Bacterial Type Strains, Phase II (KMG-II): from individual species to whole genera.</title>
        <authorList>
            <person name="Goeker M."/>
        </authorList>
    </citation>
    <scope>NUCLEOTIDE SEQUENCE [LARGE SCALE GENOMIC DNA]</scope>
    <source>
        <strain evidence="4 5">DSM 23857</strain>
    </source>
</reference>
<dbReference type="InterPro" id="IPR040636">
    <property type="entry name" value="PatG_C"/>
</dbReference>
<protein>
    <submittedName>
        <fullName evidence="4">Uncharacterized protein</fullName>
    </submittedName>
</protein>
<dbReference type="Proteomes" id="UP000249547">
    <property type="component" value="Unassembled WGS sequence"/>
</dbReference>
<dbReference type="Pfam" id="PF18065">
    <property type="entry name" value="PatG_C"/>
    <property type="match status" value="1"/>
</dbReference>
<evidence type="ECO:0000313" key="4">
    <source>
        <dbReference type="EMBL" id="RAJ05028.1"/>
    </source>
</evidence>
<dbReference type="InterPro" id="IPR040483">
    <property type="entry name" value="PatG_dom"/>
</dbReference>
<organism evidence="4 5">
    <name type="scientific">Chitinophaga skermanii</name>
    <dbReference type="NCBI Taxonomy" id="331697"/>
    <lineage>
        <taxon>Bacteria</taxon>
        <taxon>Pseudomonadati</taxon>
        <taxon>Bacteroidota</taxon>
        <taxon>Chitinophagia</taxon>
        <taxon>Chitinophagales</taxon>
        <taxon>Chitinophagaceae</taxon>
        <taxon>Chitinophaga</taxon>
    </lineage>
</organism>
<evidence type="ECO:0000256" key="1">
    <source>
        <dbReference type="SAM" id="MobiDB-lite"/>
    </source>
</evidence>
<evidence type="ECO:0000259" key="3">
    <source>
        <dbReference type="Pfam" id="PF18065"/>
    </source>
</evidence>
<comment type="caution">
    <text evidence="4">The sequence shown here is derived from an EMBL/GenBank/DDBJ whole genome shotgun (WGS) entry which is preliminary data.</text>
</comment>
<dbReference type="EMBL" id="QLLL01000004">
    <property type="protein sequence ID" value="RAJ05028.1"/>
    <property type="molecule type" value="Genomic_DNA"/>
</dbReference>
<evidence type="ECO:0000259" key="2">
    <source>
        <dbReference type="Pfam" id="PF18047"/>
    </source>
</evidence>
<accession>A0A327QLY2</accession>
<name>A0A327QLY2_9BACT</name>
<dbReference type="OrthoDB" id="5856265at2"/>
<dbReference type="AlphaFoldDB" id="A0A327QLY2"/>